<protein>
    <recommendedName>
        <fullName evidence="2">DUF3727 domain-containing protein</fullName>
    </recommendedName>
</protein>
<gene>
    <name evidence="1" type="ordered locus">Tery_4377</name>
</gene>
<sequence>MPKMFSSPESQENGQSQETYITLTDEAERILCCTIEYSLESDDEEYVMLLPLDLPVEIFTWGPEDVEQASIPVDNELEIDKIFDTAKVVLEEQNLVLQRTAITLTVTGELPEWGEDELDEVDENDEASEYYEELATFLYEDRKYAIYTPLDPFLIPARKSDNGKLELLSEEEFKQIQPMVQTMLENQLFNDME</sequence>
<evidence type="ECO:0008006" key="2">
    <source>
        <dbReference type="Google" id="ProtNLM"/>
    </source>
</evidence>
<dbReference type="STRING" id="203124.Tery_4377"/>
<dbReference type="RefSeq" id="WP_011613694.1">
    <property type="nucleotide sequence ID" value="NC_008312.1"/>
</dbReference>
<dbReference type="HOGENOM" id="CLU_111088_0_0_3"/>
<dbReference type="Pfam" id="PF12527">
    <property type="entry name" value="DUF3727"/>
    <property type="match status" value="1"/>
</dbReference>
<organism evidence="1">
    <name type="scientific">Trichodesmium erythraeum (strain IMS101)</name>
    <dbReference type="NCBI Taxonomy" id="203124"/>
    <lineage>
        <taxon>Bacteria</taxon>
        <taxon>Bacillati</taxon>
        <taxon>Cyanobacteriota</taxon>
        <taxon>Cyanophyceae</taxon>
        <taxon>Oscillatoriophycideae</taxon>
        <taxon>Oscillatoriales</taxon>
        <taxon>Microcoleaceae</taxon>
        <taxon>Trichodesmium</taxon>
    </lineage>
</organism>
<proteinExistence type="predicted"/>
<dbReference type="InterPro" id="IPR022203">
    <property type="entry name" value="DUF3727"/>
</dbReference>
<dbReference type="AlphaFoldDB" id="Q10WK6"/>
<reference evidence="1" key="1">
    <citation type="submission" date="2006-06" db="EMBL/GenBank/DDBJ databases">
        <title>Complete sequence of Trichodesmium erythraeum IMS101.</title>
        <authorList>
            <consortium name="US DOE Joint Genome Institute"/>
            <person name="Copeland A."/>
            <person name="Lucas S."/>
            <person name="Lapidus A."/>
            <person name="Barry K."/>
            <person name="Detter J.C."/>
            <person name="Glavina del Rio T."/>
            <person name="Hammon N."/>
            <person name="Israni S."/>
            <person name="Dalin E."/>
            <person name="Tice H."/>
            <person name="Pitluck S."/>
            <person name="Kiss H."/>
            <person name="Munk A.C."/>
            <person name="Brettin T."/>
            <person name="Bruce D."/>
            <person name="Han C."/>
            <person name="Tapia R."/>
            <person name="Gilna P."/>
            <person name="Schmutz J."/>
            <person name="Larimer F."/>
            <person name="Land M."/>
            <person name="Hauser L."/>
            <person name="Kyrpides N."/>
            <person name="Kim E."/>
            <person name="Richardson P."/>
        </authorList>
    </citation>
    <scope>NUCLEOTIDE SEQUENCE [LARGE SCALE GENOMIC DNA]</scope>
    <source>
        <strain evidence="1">IMS101</strain>
    </source>
</reference>
<dbReference type="EMBL" id="CP000393">
    <property type="protein sequence ID" value="ABG53368.1"/>
    <property type="molecule type" value="Genomic_DNA"/>
</dbReference>
<accession>Q10WK6</accession>
<dbReference type="PANTHER" id="PTHR36061:SF3">
    <property type="entry name" value="OS04G0692200 PROTEIN"/>
    <property type="match status" value="1"/>
</dbReference>
<dbReference type="KEGG" id="ter:Tery_4377"/>
<dbReference type="eggNOG" id="ENOG5031WDP">
    <property type="taxonomic scope" value="Bacteria"/>
</dbReference>
<evidence type="ECO:0000313" key="1">
    <source>
        <dbReference type="EMBL" id="ABG53368.1"/>
    </source>
</evidence>
<name>Q10WK6_TRIEI</name>
<dbReference type="PANTHER" id="PTHR36061">
    <property type="match status" value="1"/>
</dbReference>